<dbReference type="InterPro" id="IPR016181">
    <property type="entry name" value="Acyl_CoA_acyltransferase"/>
</dbReference>
<dbReference type="CDD" id="cd04301">
    <property type="entry name" value="NAT_SF"/>
    <property type="match status" value="1"/>
</dbReference>
<keyword evidence="2 4" id="KW-0012">Acyltransferase</keyword>
<dbReference type="AlphaFoldDB" id="A0A1G9NW07"/>
<dbReference type="PROSITE" id="PS51186">
    <property type="entry name" value="GNAT"/>
    <property type="match status" value="1"/>
</dbReference>
<dbReference type="GO" id="GO:0016747">
    <property type="term" value="F:acyltransferase activity, transferring groups other than amino-acyl groups"/>
    <property type="evidence" value="ECO:0007669"/>
    <property type="project" value="InterPro"/>
</dbReference>
<evidence type="ECO:0000313" key="4">
    <source>
        <dbReference type="EMBL" id="SDL90503.1"/>
    </source>
</evidence>
<dbReference type="EMBL" id="FNHF01000001">
    <property type="protein sequence ID" value="SDL90503.1"/>
    <property type="molecule type" value="Genomic_DNA"/>
</dbReference>
<feature type="domain" description="N-acetyltransferase" evidence="3">
    <location>
        <begin position="1"/>
        <end position="149"/>
    </location>
</feature>
<keyword evidence="5" id="KW-1185">Reference proteome</keyword>
<dbReference type="SUPFAM" id="SSF55729">
    <property type="entry name" value="Acyl-CoA N-acyltransferases (Nat)"/>
    <property type="match status" value="1"/>
</dbReference>
<proteinExistence type="predicted"/>
<dbReference type="InterPro" id="IPR000182">
    <property type="entry name" value="GNAT_dom"/>
</dbReference>
<keyword evidence="1 4" id="KW-0808">Transferase</keyword>
<evidence type="ECO:0000256" key="2">
    <source>
        <dbReference type="ARBA" id="ARBA00023315"/>
    </source>
</evidence>
<accession>A0A1G9NW07</accession>
<dbReference type="STRING" id="482461.SAMN05216244_1173"/>
<evidence type="ECO:0000313" key="5">
    <source>
        <dbReference type="Proteomes" id="UP000182347"/>
    </source>
</evidence>
<sequence length="158" mass="18368">MKIRPSLHKDSQLLMKLNNLIWNAENTPHPHKWESLAAYEERCPPGSQYVAVIDESVAGFISYRSPIPLDSNRHVWELVIGVHPDFQGQKVGSTLLRFVEKEAKKQGIHKLCLRVLTTNLSAIHFYERNGYREQGRLVDEFFLDGKYVDDLMMYRILN</sequence>
<dbReference type="RefSeq" id="WP_175486755.1">
    <property type="nucleotide sequence ID" value="NZ_FNHF01000001.1"/>
</dbReference>
<organism evidence="4 5">
    <name type="scientific">Sediminibacillus halophilus</name>
    <dbReference type="NCBI Taxonomy" id="482461"/>
    <lineage>
        <taxon>Bacteria</taxon>
        <taxon>Bacillati</taxon>
        <taxon>Bacillota</taxon>
        <taxon>Bacilli</taxon>
        <taxon>Bacillales</taxon>
        <taxon>Bacillaceae</taxon>
        <taxon>Sediminibacillus</taxon>
    </lineage>
</organism>
<gene>
    <name evidence="4" type="ORF">SAMN05216244_1173</name>
</gene>
<evidence type="ECO:0000256" key="1">
    <source>
        <dbReference type="ARBA" id="ARBA00022679"/>
    </source>
</evidence>
<dbReference type="Pfam" id="PF00583">
    <property type="entry name" value="Acetyltransf_1"/>
    <property type="match status" value="1"/>
</dbReference>
<reference evidence="5" key="1">
    <citation type="submission" date="2016-10" db="EMBL/GenBank/DDBJ databases">
        <authorList>
            <person name="Varghese N."/>
            <person name="Submissions S."/>
        </authorList>
    </citation>
    <scope>NUCLEOTIDE SEQUENCE [LARGE SCALE GENOMIC DNA]</scope>
    <source>
        <strain evidence="5">CGMCC 1.6199</strain>
    </source>
</reference>
<name>A0A1G9NW07_9BACI</name>
<dbReference type="PANTHER" id="PTHR43877">
    <property type="entry name" value="AMINOALKYLPHOSPHONATE N-ACETYLTRANSFERASE-RELATED-RELATED"/>
    <property type="match status" value="1"/>
</dbReference>
<evidence type="ECO:0000259" key="3">
    <source>
        <dbReference type="PROSITE" id="PS51186"/>
    </source>
</evidence>
<protein>
    <submittedName>
        <fullName evidence="4">L-amino acid N-acyltransferase YncA</fullName>
    </submittedName>
</protein>
<dbReference type="Gene3D" id="3.40.630.30">
    <property type="match status" value="1"/>
</dbReference>
<dbReference type="Proteomes" id="UP000182347">
    <property type="component" value="Unassembled WGS sequence"/>
</dbReference>
<dbReference type="InterPro" id="IPR050832">
    <property type="entry name" value="Bact_Acetyltransf"/>
</dbReference>